<reference evidence="15 16" key="1">
    <citation type="journal article" date="2019" name="Sci. Rep.">
        <title>Comparative genomics of chytrid fungi reveal insights into the obligate biotrophic and pathogenic lifestyle of Synchytrium endobioticum.</title>
        <authorList>
            <person name="van de Vossenberg B.T.L.H."/>
            <person name="Warris S."/>
            <person name="Nguyen H.D.T."/>
            <person name="van Gent-Pelzer M.P.E."/>
            <person name="Joly D.L."/>
            <person name="van de Geest H.C."/>
            <person name="Bonants P.J.M."/>
            <person name="Smith D.S."/>
            <person name="Levesque C.A."/>
            <person name="van der Lee T.A.J."/>
        </authorList>
    </citation>
    <scope>NUCLEOTIDE SEQUENCE [LARGE SCALE GENOMIC DNA]</scope>
    <source>
        <strain evidence="15 16">CBS 675.73</strain>
    </source>
</reference>
<dbReference type="SMART" id="SM00184">
    <property type="entry name" value="RING"/>
    <property type="match status" value="1"/>
</dbReference>
<keyword evidence="5" id="KW-0479">Metal-binding</keyword>
<dbReference type="Pfam" id="PF05773">
    <property type="entry name" value="RWD"/>
    <property type="match status" value="1"/>
</dbReference>
<evidence type="ECO:0000256" key="2">
    <source>
        <dbReference type="ARBA" id="ARBA00004906"/>
    </source>
</evidence>
<dbReference type="STRING" id="246404.A0A507DW47"/>
<dbReference type="InterPro" id="IPR013083">
    <property type="entry name" value="Znf_RING/FYVE/PHD"/>
</dbReference>
<dbReference type="InterPro" id="IPR016135">
    <property type="entry name" value="UBQ-conjugating_enzyme/RWD"/>
</dbReference>
<dbReference type="InterPro" id="IPR001841">
    <property type="entry name" value="Znf_RING"/>
</dbReference>
<dbReference type="PROSITE" id="PS50908">
    <property type="entry name" value="RWD"/>
    <property type="match status" value="1"/>
</dbReference>
<dbReference type="SUPFAM" id="SSF54495">
    <property type="entry name" value="UBC-like"/>
    <property type="match status" value="1"/>
</dbReference>
<feature type="domain" description="RWD" evidence="13">
    <location>
        <begin position="26"/>
        <end position="151"/>
    </location>
</feature>
<feature type="domain" description="RING-type" evidence="14">
    <location>
        <begin position="192"/>
        <end position="452"/>
    </location>
</feature>
<dbReference type="SUPFAM" id="SSF57850">
    <property type="entry name" value="RING/U-box"/>
    <property type="match status" value="3"/>
</dbReference>
<dbReference type="Pfam" id="PF01485">
    <property type="entry name" value="IBR"/>
    <property type="match status" value="2"/>
</dbReference>
<evidence type="ECO:0000256" key="5">
    <source>
        <dbReference type="ARBA" id="ARBA00022723"/>
    </source>
</evidence>
<dbReference type="PANTHER" id="PTHR11685">
    <property type="entry name" value="RBR FAMILY RING FINGER AND IBR DOMAIN-CONTAINING"/>
    <property type="match status" value="1"/>
</dbReference>
<name>A0A507DW47_9FUNG</name>
<dbReference type="InterPro" id="IPR031127">
    <property type="entry name" value="E3_UB_ligase_RBR"/>
</dbReference>
<keyword evidence="16" id="KW-1185">Reference proteome</keyword>
<comment type="catalytic activity">
    <reaction evidence="1">
        <text>[E2 ubiquitin-conjugating enzyme]-S-ubiquitinyl-L-cysteine + [acceptor protein]-L-lysine = [E2 ubiquitin-conjugating enzyme]-L-cysteine + [acceptor protein]-N(6)-ubiquitinyl-L-lysine.</text>
        <dbReference type="EC" id="2.3.2.31"/>
    </reaction>
</comment>
<keyword evidence="6" id="KW-0677">Repeat</keyword>
<dbReference type="CDD" id="cd20341">
    <property type="entry name" value="BRcat_RBR_RNF14"/>
    <property type="match status" value="1"/>
</dbReference>
<keyword evidence="4" id="KW-0808">Transferase</keyword>
<dbReference type="PROSITE" id="PS00518">
    <property type="entry name" value="ZF_RING_1"/>
    <property type="match status" value="1"/>
</dbReference>
<dbReference type="Gene3D" id="1.20.120.1750">
    <property type="match status" value="1"/>
</dbReference>
<evidence type="ECO:0000256" key="6">
    <source>
        <dbReference type="ARBA" id="ARBA00022737"/>
    </source>
</evidence>
<dbReference type="GO" id="GO:0016567">
    <property type="term" value="P:protein ubiquitination"/>
    <property type="evidence" value="ECO:0007669"/>
    <property type="project" value="InterPro"/>
</dbReference>
<evidence type="ECO:0000259" key="13">
    <source>
        <dbReference type="PROSITE" id="PS50908"/>
    </source>
</evidence>
<dbReference type="Gene3D" id="3.30.40.10">
    <property type="entry name" value="Zinc/RING finger domain, C3HC4 (zinc finger)"/>
    <property type="match status" value="1"/>
</dbReference>
<evidence type="ECO:0000256" key="3">
    <source>
        <dbReference type="ARBA" id="ARBA00012251"/>
    </source>
</evidence>
<dbReference type="CDD" id="cd23820">
    <property type="entry name" value="RWD_RNF14"/>
    <property type="match status" value="1"/>
</dbReference>
<dbReference type="SMART" id="SM00591">
    <property type="entry name" value="RWD"/>
    <property type="match status" value="1"/>
</dbReference>
<keyword evidence="7 11" id="KW-0863">Zinc-finger</keyword>
<dbReference type="SMART" id="SM00647">
    <property type="entry name" value="IBR"/>
    <property type="match status" value="2"/>
</dbReference>
<evidence type="ECO:0000256" key="8">
    <source>
        <dbReference type="ARBA" id="ARBA00022786"/>
    </source>
</evidence>
<dbReference type="EMBL" id="QEAP01000852">
    <property type="protein sequence ID" value="TPX55415.1"/>
    <property type="molecule type" value="Genomic_DNA"/>
</dbReference>
<feature type="domain" description="RING-type" evidence="12">
    <location>
        <begin position="196"/>
        <end position="242"/>
    </location>
</feature>
<evidence type="ECO:0000259" key="14">
    <source>
        <dbReference type="PROSITE" id="PS51873"/>
    </source>
</evidence>
<gene>
    <name evidence="15" type="ORF">CcCBS67573_g09473</name>
</gene>
<dbReference type="InterPro" id="IPR017907">
    <property type="entry name" value="Znf_RING_CS"/>
</dbReference>
<evidence type="ECO:0000313" key="16">
    <source>
        <dbReference type="Proteomes" id="UP000320333"/>
    </source>
</evidence>
<dbReference type="CDD" id="cd20354">
    <property type="entry name" value="Rcat_RBR_RNF14"/>
    <property type="match status" value="1"/>
</dbReference>
<protein>
    <recommendedName>
        <fullName evidence="3">RBR-type E3 ubiquitin transferase</fullName>
        <ecNumber evidence="3">2.3.2.31</ecNumber>
    </recommendedName>
</protein>
<dbReference type="InterPro" id="IPR047548">
    <property type="entry name" value="Rcat_RBR_RNF14"/>
</dbReference>
<dbReference type="InterPro" id="IPR044066">
    <property type="entry name" value="TRIAD_supradom"/>
</dbReference>
<evidence type="ECO:0000256" key="9">
    <source>
        <dbReference type="ARBA" id="ARBA00022833"/>
    </source>
</evidence>
<dbReference type="GO" id="GO:0061630">
    <property type="term" value="F:ubiquitin protein ligase activity"/>
    <property type="evidence" value="ECO:0007669"/>
    <property type="project" value="UniProtKB-EC"/>
</dbReference>
<dbReference type="Gene3D" id="3.10.110.10">
    <property type="entry name" value="Ubiquitin Conjugating Enzyme"/>
    <property type="match status" value="1"/>
</dbReference>
<dbReference type="EC" id="2.3.2.31" evidence="3"/>
<dbReference type="GO" id="GO:0008270">
    <property type="term" value="F:zinc ion binding"/>
    <property type="evidence" value="ECO:0007669"/>
    <property type="project" value="UniProtKB-KW"/>
</dbReference>
<evidence type="ECO:0000256" key="7">
    <source>
        <dbReference type="ARBA" id="ARBA00022771"/>
    </source>
</evidence>
<evidence type="ECO:0000256" key="10">
    <source>
        <dbReference type="ARBA" id="ARBA00044508"/>
    </source>
</evidence>
<comment type="similarity">
    <text evidence="10">Belongs to the RBR family. RNF14 subfamily.</text>
</comment>
<dbReference type="InterPro" id="IPR002867">
    <property type="entry name" value="IBR_dom"/>
</dbReference>
<evidence type="ECO:0000256" key="11">
    <source>
        <dbReference type="PROSITE-ProRule" id="PRU00175"/>
    </source>
</evidence>
<dbReference type="InterPro" id="IPR006575">
    <property type="entry name" value="RWD_dom"/>
</dbReference>
<dbReference type="PROSITE" id="PS50089">
    <property type="entry name" value="ZF_RING_2"/>
    <property type="match status" value="1"/>
</dbReference>
<evidence type="ECO:0000259" key="12">
    <source>
        <dbReference type="PROSITE" id="PS50089"/>
    </source>
</evidence>
<proteinExistence type="inferred from homology"/>
<dbReference type="Proteomes" id="UP000320333">
    <property type="component" value="Unassembled WGS sequence"/>
</dbReference>
<comment type="caution">
    <text evidence="15">The sequence shown here is derived from an EMBL/GenBank/DDBJ whole genome shotgun (WGS) entry which is preliminary data.</text>
</comment>
<organism evidence="15 16">
    <name type="scientific">Chytriomyces confervae</name>
    <dbReference type="NCBI Taxonomy" id="246404"/>
    <lineage>
        <taxon>Eukaryota</taxon>
        <taxon>Fungi</taxon>
        <taxon>Fungi incertae sedis</taxon>
        <taxon>Chytridiomycota</taxon>
        <taxon>Chytridiomycota incertae sedis</taxon>
        <taxon>Chytridiomycetes</taxon>
        <taxon>Chytridiales</taxon>
        <taxon>Chytriomycetaceae</taxon>
        <taxon>Chytriomyces</taxon>
    </lineage>
</organism>
<dbReference type="AlphaFoldDB" id="A0A507DW47"/>
<keyword evidence="8" id="KW-0833">Ubl conjugation pathway</keyword>
<evidence type="ECO:0000313" key="15">
    <source>
        <dbReference type="EMBL" id="TPX55415.1"/>
    </source>
</evidence>
<evidence type="ECO:0000256" key="4">
    <source>
        <dbReference type="ARBA" id="ARBA00022679"/>
    </source>
</evidence>
<dbReference type="PROSITE" id="PS51873">
    <property type="entry name" value="TRIAD"/>
    <property type="match status" value="1"/>
</dbReference>
<dbReference type="OrthoDB" id="2154435at2759"/>
<keyword evidence="9" id="KW-0862">Zinc</keyword>
<evidence type="ECO:0000256" key="1">
    <source>
        <dbReference type="ARBA" id="ARBA00001798"/>
    </source>
</evidence>
<sequence>MTSNPATSEMDANESELAANAADQIDELESLRAIFSSDSEPVTVSWNGVSPVVGRVSVRIQLGDQTEWSLTDDGNKMSHRIRSLPPVSLLFALPSSYPSHAPPSLAVTADWLSHNQRHLLTNHLVSIASNSPNCPILFELVCFIQSESAQFLGLVDTESNTISLDKDCNDSNTIESILEHDRKHRDQLFANETITCGICLDSKLGANSFRFSTCGHAYCKVCLVDYFTIHITEKNVLQVTCPSSSCKKEPNAASRNASVSSVQPLPPHTLTALLPAPLIEKYESLLKMHDLLQKPNLTYCPRQTCQAPTLKDPDEEKLCICPECSYAFCFFCNRTWHGYAAYCQIRHLSVVAAEYAAADESKRSVMEIKYGKKLLEKAIRELEEDKLNSAWMKDNAQACPNCRVMVQRSEGCCHMTCMTCGTHFCFLCGQHLNKSNPYQHYNTRGSSCYGKLFEGAVIRNDAAFGEEGFGGDNEPVADGGIRNGPNVGEEAVAVGNEVDDGIEFQDFLGVDDFVVEEQGFVMPARWRRTQ</sequence>
<accession>A0A507DW47</accession>
<comment type="pathway">
    <text evidence="2">Protein modification; protein ubiquitination.</text>
</comment>